<keyword evidence="2" id="KW-1185">Reference proteome</keyword>
<proteinExistence type="predicted"/>
<accession>A0ACC2MVH3</accession>
<dbReference type="EMBL" id="CM056809">
    <property type="protein sequence ID" value="KAJ8649438.1"/>
    <property type="molecule type" value="Genomic_DNA"/>
</dbReference>
<evidence type="ECO:0000313" key="1">
    <source>
        <dbReference type="EMBL" id="KAJ8649438.1"/>
    </source>
</evidence>
<evidence type="ECO:0000313" key="2">
    <source>
        <dbReference type="Proteomes" id="UP001234297"/>
    </source>
</evidence>
<reference evidence="1 2" key="1">
    <citation type="journal article" date="2022" name="Hortic Res">
        <title>A haplotype resolved chromosomal level avocado genome allows analysis of novel avocado genes.</title>
        <authorList>
            <person name="Nath O."/>
            <person name="Fletcher S.J."/>
            <person name="Hayward A."/>
            <person name="Shaw L.M."/>
            <person name="Masouleh A.K."/>
            <person name="Furtado A."/>
            <person name="Henry R.J."/>
            <person name="Mitter N."/>
        </authorList>
    </citation>
    <scope>NUCLEOTIDE SEQUENCE [LARGE SCALE GENOMIC DNA]</scope>
    <source>
        <strain evidence="2">cv. Hass</strain>
    </source>
</reference>
<sequence length="85" mass="9730">MNGSRRAIEEAFRGIHRRPPLPLHNIFGFHILSPILGILAYDATNRSELDIFVDKRPISIDFTNIFKTPLDEIQQLCVIECLRGV</sequence>
<comment type="caution">
    <text evidence="1">The sequence shown here is derived from an EMBL/GenBank/DDBJ whole genome shotgun (WGS) entry which is preliminary data.</text>
</comment>
<dbReference type="Proteomes" id="UP001234297">
    <property type="component" value="Chromosome 1"/>
</dbReference>
<organism evidence="1 2">
    <name type="scientific">Persea americana</name>
    <name type="common">Avocado</name>
    <dbReference type="NCBI Taxonomy" id="3435"/>
    <lineage>
        <taxon>Eukaryota</taxon>
        <taxon>Viridiplantae</taxon>
        <taxon>Streptophyta</taxon>
        <taxon>Embryophyta</taxon>
        <taxon>Tracheophyta</taxon>
        <taxon>Spermatophyta</taxon>
        <taxon>Magnoliopsida</taxon>
        <taxon>Magnoliidae</taxon>
        <taxon>Laurales</taxon>
        <taxon>Lauraceae</taxon>
        <taxon>Persea</taxon>
    </lineage>
</organism>
<name>A0ACC2MVH3_PERAE</name>
<protein>
    <submittedName>
        <fullName evidence="1">Uncharacterized protein</fullName>
    </submittedName>
</protein>
<gene>
    <name evidence="1" type="ORF">MRB53_002461</name>
</gene>